<dbReference type="GO" id="GO:0035556">
    <property type="term" value="P:intracellular signal transduction"/>
    <property type="evidence" value="ECO:0007669"/>
    <property type="project" value="InterPro"/>
</dbReference>
<dbReference type="GO" id="GO:0005886">
    <property type="term" value="C:plasma membrane"/>
    <property type="evidence" value="ECO:0007669"/>
    <property type="project" value="TreeGrafter"/>
</dbReference>
<evidence type="ECO:0000256" key="4">
    <source>
        <dbReference type="ARBA" id="ARBA00022741"/>
    </source>
</evidence>
<dbReference type="InterPro" id="IPR018297">
    <property type="entry name" value="A/G_cyclase_CS"/>
</dbReference>
<dbReference type="PROSITE" id="PS50112">
    <property type="entry name" value="PAS"/>
    <property type="match status" value="1"/>
</dbReference>
<keyword evidence="2" id="KW-0808">Transferase</keyword>
<evidence type="ECO:0000259" key="12">
    <source>
        <dbReference type="PROSITE" id="PS50112"/>
    </source>
</evidence>
<sequence>MNNEINLVISNEKPFIKDTVDSPSDNLVDSAFVESFPDAILFKDDSPVTIIEKSENVKQLKLAKFVSNAIEKRKKLSTKNNQIDIEEFLQLEKKVEQSIFLAESEIFYKRDVAFYLGQDNQEILEMKERHAVQLQALKNANESLLKDRMARNKAKEFRAAQGQQRKLKDKKLQNQQLISRDSADSMAELSQYRENFALYLKHLTEKNQKKLFKLKESQHRKSKDKEFLFQVELESLKHLNDVLKSEMIHNFQCQANNQKVTNKKVSEQEMEIHALEIRNFKVMSELELKMIEETNQLKLSQLSQYFSLEESLQIKVVNLKKNLMTFKDKIKVVDIEIGTIHELQELIKIQIEIEVNLKKEQLLRAEKRKKKWELILGEKKEIVCAVEDKEIVENGNLQNETESINNKLKDLENYQKKILKEFATAENYLKEILQKNQKQLSSLSKHHQKELSDLEATLKKSITQLENQFEIDFKKLKQVHAEERELIICTNMNELKKESEIKAAETLALCEKKSLAALLDTMSDGVITLNARGIVERYNMASEKMFGFKNSEVIGKNISMLMDNEISKNHDKYIYNYLSTGKQKVVGKIRQVMGKRKNNTLFPMDLSVTEVVGDGFHIFSSVFKDLTEILREKETIRAEEEKKTKEMKAVLDEVTVYQNRSTKLLEQMLPGDYAHRIMSGETPPPQSYDTCTIFFSDIVGFTSISAACSAMEVVNLLNDLYTFFDAVIDKHGTSYHVVSGVPNLNGDEHAAQIADMALKLLSGIHAKFTVRHTGNKLQIRIGLHTGPCVSGIVGTKMPRYCLFGKTVTFASQMESTSSPMRIQISEPTYQILKKTGDYIMEERDELVQMGKGITMKTYWLSGKKELDIPLPKLEDWPVIGHQKG</sequence>
<gene>
    <name evidence="14" type="ORF">HK099_003262</name>
</gene>
<comment type="caution">
    <text evidence="14">The sequence shown here is derived from an EMBL/GenBank/DDBJ whole genome shotgun (WGS) entry which is preliminary data.</text>
</comment>
<dbReference type="SUPFAM" id="SSF55785">
    <property type="entry name" value="PYP-like sensor domain (PAS domain)"/>
    <property type="match status" value="1"/>
</dbReference>
<dbReference type="Proteomes" id="UP001211065">
    <property type="component" value="Unassembled WGS sequence"/>
</dbReference>
<evidence type="ECO:0000256" key="10">
    <source>
        <dbReference type="RuleBase" id="RU000405"/>
    </source>
</evidence>
<evidence type="ECO:0000259" key="13">
    <source>
        <dbReference type="PROSITE" id="PS50125"/>
    </source>
</evidence>
<dbReference type="Pfam" id="PF13426">
    <property type="entry name" value="PAS_9"/>
    <property type="match status" value="1"/>
</dbReference>
<dbReference type="NCBIfam" id="TIGR00229">
    <property type="entry name" value="sensory_box"/>
    <property type="match status" value="1"/>
</dbReference>
<dbReference type="PROSITE" id="PS50125">
    <property type="entry name" value="GUANYLATE_CYCLASE_2"/>
    <property type="match status" value="1"/>
</dbReference>
<dbReference type="InterPro" id="IPR050401">
    <property type="entry name" value="Cyclic_nucleotide_synthase"/>
</dbReference>
<evidence type="ECO:0000256" key="7">
    <source>
        <dbReference type="ARBA" id="ARBA00022989"/>
    </source>
</evidence>
<dbReference type="SUPFAM" id="SSF55073">
    <property type="entry name" value="Nucleotide cyclase"/>
    <property type="match status" value="1"/>
</dbReference>
<feature type="coiled-coil region" evidence="11">
    <location>
        <begin position="127"/>
        <end position="180"/>
    </location>
</feature>
<dbReference type="PANTHER" id="PTHR11920:SF501">
    <property type="entry name" value="GUANYLATE CYCLASE 32E"/>
    <property type="match status" value="1"/>
</dbReference>
<keyword evidence="4" id="KW-0547">Nucleotide-binding</keyword>
<keyword evidence="7" id="KW-1133">Transmembrane helix</keyword>
<keyword evidence="15" id="KW-1185">Reference proteome</keyword>
<keyword evidence="9 10" id="KW-0456">Lyase</keyword>
<evidence type="ECO:0000256" key="2">
    <source>
        <dbReference type="ARBA" id="ARBA00022679"/>
    </source>
</evidence>
<evidence type="ECO:0000256" key="1">
    <source>
        <dbReference type="ARBA" id="ARBA00004370"/>
    </source>
</evidence>
<dbReference type="Gene3D" id="3.30.450.20">
    <property type="entry name" value="PAS domain"/>
    <property type="match status" value="1"/>
</dbReference>
<evidence type="ECO:0000256" key="3">
    <source>
        <dbReference type="ARBA" id="ARBA00022692"/>
    </source>
</evidence>
<dbReference type="Pfam" id="PF00211">
    <property type="entry name" value="Guanylate_cyc"/>
    <property type="match status" value="1"/>
</dbReference>
<dbReference type="GO" id="GO:0005524">
    <property type="term" value="F:ATP binding"/>
    <property type="evidence" value="ECO:0007669"/>
    <property type="project" value="UniProtKB-KW"/>
</dbReference>
<dbReference type="AlphaFoldDB" id="A0AAD5XYY1"/>
<dbReference type="GO" id="GO:0016301">
    <property type="term" value="F:kinase activity"/>
    <property type="evidence" value="ECO:0007669"/>
    <property type="project" value="UniProtKB-KW"/>
</dbReference>
<dbReference type="Gene3D" id="3.30.70.1230">
    <property type="entry name" value="Nucleotide cyclase"/>
    <property type="match status" value="1"/>
</dbReference>
<comment type="subcellular location">
    <subcellularLocation>
        <location evidence="1">Membrane</location>
    </subcellularLocation>
</comment>
<evidence type="ECO:0000256" key="5">
    <source>
        <dbReference type="ARBA" id="ARBA00022777"/>
    </source>
</evidence>
<dbReference type="SMART" id="SM00091">
    <property type="entry name" value="PAS"/>
    <property type="match status" value="1"/>
</dbReference>
<accession>A0AAD5XYY1</accession>
<keyword evidence="8" id="KW-0472">Membrane</keyword>
<dbReference type="CDD" id="cd07302">
    <property type="entry name" value="CHD"/>
    <property type="match status" value="1"/>
</dbReference>
<keyword evidence="3" id="KW-0812">Transmembrane</keyword>
<dbReference type="GO" id="GO:0001653">
    <property type="term" value="F:peptide receptor activity"/>
    <property type="evidence" value="ECO:0007669"/>
    <property type="project" value="TreeGrafter"/>
</dbReference>
<keyword evidence="6" id="KW-0067">ATP-binding</keyword>
<dbReference type="EMBL" id="JADGJW010000216">
    <property type="protein sequence ID" value="KAJ3221671.1"/>
    <property type="molecule type" value="Genomic_DNA"/>
</dbReference>
<evidence type="ECO:0000313" key="14">
    <source>
        <dbReference type="EMBL" id="KAJ3221671.1"/>
    </source>
</evidence>
<dbReference type="FunFam" id="3.30.70.1230:FF:000030">
    <property type="entry name" value="Si:ch211-215j19.12"/>
    <property type="match status" value="1"/>
</dbReference>
<dbReference type="CDD" id="cd00130">
    <property type="entry name" value="PAS"/>
    <property type="match status" value="1"/>
</dbReference>
<evidence type="ECO:0000256" key="8">
    <source>
        <dbReference type="ARBA" id="ARBA00023136"/>
    </source>
</evidence>
<keyword evidence="5" id="KW-0418">Kinase</keyword>
<name>A0AAD5XYY1_9FUNG</name>
<dbReference type="InterPro" id="IPR035965">
    <property type="entry name" value="PAS-like_dom_sf"/>
</dbReference>
<dbReference type="PROSITE" id="PS00452">
    <property type="entry name" value="GUANYLATE_CYCLASE_1"/>
    <property type="match status" value="1"/>
</dbReference>
<feature type="domain" description="PAS" evidence="12">
    <location>
        <begin position="511"/>
        <end position="581"/>
    </location>
</feature>
<dbReference type="PANTHER" id="PTHR11920">
    <property type="entry name" value="GUANYLYL CYCLASE"/>
    <property type="match status" value="1"/>
</dbReference>
<dbReference type="InterPro" id="IPR000014">
    <property type="entry name" value="PAS"/>
</dbReference>
<evidence type="ECO:0000256" key="6">
    <source>
        <dbReference type="ARBA" id="ARBA00022840"/>
    </source>
</evidence>
<dbReference type="GO" id="GO:0004383">
    <property type="term" value="F:guanylate cyclase activity"/>
    <property type="evidence" value="ECO:0007669"/>
    <property type="project" value="TreeGrafter"/>
</dbReference>
<evidence type="ECO:0008006" key="16">
    <source>
        <dbReference type="Google" id="ProtNLM"/>
    </source>
</evidence>
<organism evidence="14 15">
    <name type="scientific">Clydaea vesicula</name>
    <dbReference type="NCBI Taxonomy" id="447962"/>
    <lineage>
        <taxon>Eukaryota</taxon>
        <taxon>Fungi</taxon>
        <taxon>Fungi incertae sedis</taxon>
        <taxon>Chytridiomycota</taxon>
        <taxon>Chytridiomycota incertae sedis</taxon>
        <taxon>Chytridiomycetes</taxon>
        <taxon>Lobulomycetales</taxon>
        <taxon>Lobulomycetaceae</taxon>
        <taxon>Clydaea</taxon>
    </lineage>
</organism>
<dbReference type="GO" id="GO:0007168">
    <property type="term" value="P:receptor guanylyl cyclase signaling pathway"/>
    <property type="evidence" value="ECO:0007669"/>
    <property type="project" value="TreeGrafter"/>
</dbReference>
<dbReference type="FunFam" id="3.30.450.20:FF:000060">
    <property type="entry name" value="Sensor protein FixL"/>
    <property type="match status" value="1"/>
</dbReference>
<evidence type="ECO:0000256" key="11">
    <source>
        <dbReference type="SAM" id="Coils"/>
    </source>
</evidence>
<evidence type="ECO:0000256" key="9">
    <source>
        <dbReference type="ARBA" id="ARBA00023239"/>
    </source>
</evidence>
<dbReference type="GO" id="GO:0004016">
    <property type="term" value="F:adenylate cyclase activity"/>
    <property type="evidence" value="ECO:0007669"/>
    <property type="project" value="TreeGrafter"/>
</dbReference>
<evidence type="ECO:0000313" key="15">
    <source>
        <dbReference type="Proteomes" id="UP001211065"/>
    </source>
</evidence>
<feature type="domain" description="Guanylate cyclase" evidence="13">
    <location>
        <begin position="692"/>
        <end position="814"/>
    </location>
</feature>
<dbReference type="InterPro" id="IPR029787">
    <property type="entry name" value="Nucleotide_cyclase"/>
</dbReference>
<comment type="similarity">
    <text evidence="10">Belongs to the adenylyl cyclase class-4/guanylyl cyclase family.</text>
</comment>
<protein>
    <recommendedName>
        <fullName evidence="16">Guanylate cyclase</fullName>
    </recommendedName>
</protein>
<proteinExistence type="inferred from homology"/>
<keyword evidence="11" id="KW-0175">Coiled coil</keyword>
<reference evidence="14" key="1">
    <citation type="submission" date="2020-05" db="EMBL/GenBank/DDBJ databases">
        <title>Phylogenomic resolution of chytrid fungi.</title>
        <authorList>
            <person name="Stajich J.E."/>
            <person name="Amses K."/>
            <person name="Simmons R."/>
            <person name="Seto K."/>
            <person name="Myers J."/>
            <person name="Bonds A."/>
            <person name="Quandt C.A."/>
            <person name="Barry K."/>
            <person name="Liu P."/>
            <person name="Grigoriev I."/>
            <person name="Longcore J.E."/>
            <person name="James T.Y."/>
        </authorList>
    </citation>
    <scope>NUCLEOTIDE SEQUENCE</scope>
    <source>
        <strain evidence="14">JEL0476</strain>
    </source>
</reference>
<dbReference type="InterPro" id="IPR001054">
    <property type="entry name" value="A/G_cyclase"/>
</dbReference>
<dbReference type="SMART" id="SM00044">
    <property type="entry name" value="CYCc"/>
    <property type="match status" value="1"/>
</dbReference>